<keyword evidence="11" id="KW-1185">Reference proteome</keyword>
<evidence type="ECO:0000313" key="11">
    <source>
        <dbReference type="Proteomes" id="UP001218188"/>
    </source>
</evidence>
<dbReference type="GO" id="GO:0016020">
    <property type="term" value="C:membrane"/>
    <property type="evidence" value="ECO:0007669"/>
    <property type="project" value="UniProtKB-SubCell"/>
</dbReference>
<comment type="caution">
    <text evidence="10">The sequence shown here is derived from an EMBL/GenBank/DDBJ whole genome shotgun (WGS) entry which is preliminary data.</text>
</comment>
<sequence length="610" mass="66619">MASENDPAESSPNSNPHRNNPFFQNAPDPISPLDSASGLQEDHAQTRLSDDFLNFGLNTTPDRSSEAGNFVLEKDPWRRDSVAGQSMHGSEPGNFAIPLPSIPILSKKPRRPSAIIRNVTEIDNRRKFILKLAKALMSFGAPSHRIESQLVAASKILDAQAEFVHLPNIIIVTIRNGGTASTRTYFIRATGRIALSRLNAVHHVYRKVLHDKLSAEAGTDRLRELLTSPPVYNLWTRCFFAFTCASILCVLSFGGSFLDMWVSGCCAAVLQYLGLNAANKSSMYANVYEISVTIVVAFGDLFCYSAISSAGVVVILPGFTVLISALELMSKNVFCGSVRIVYAIIYTLFLGFGLTIGSDLYLVVDHRARAAYYSGPATTPTTYTHGVFQMINGTNPGMLLGGVLGLTGRSYETEHVIKGENFRWISHWLQRLNCPRLLPGPELELGKDNRFPWWTMLFLVPLYSTSSSLSNLQSVFTWNSRKQLAIMVFFSCCSYTANRAISAILPTRPDIVSASGAFVIGCLGNGYSRLMRGTAFTSMVTGVLFLVPSGIAQGGGLTQTYKSSADQYSSGFSLALRMITVACGVTIGLFVSQVLVYLFGTRKNAAHFAF</sequence>
<evidence type="ECO:0000256" key="3">
    <source>
        <dbReference type="ARBA" id="ARBA00022989"/>
    </source>
</evidence>
<feature type="transmembrane region" description="Helical" evidence="7">
    <location>
        <begin position="341"/>
        <end position="364"/>
    </location>
</feature>
<dbReference type="AlphaFoldDB" id="A0AAD6X7Y1"/>
<comment type="subcellular location">
    <subcellularLocation>
        <location evidence="1">Membrane</location>
        <topology evidence="1">Multi-pass membrane protein</topology>
    </subcellularLocation>
</comment>
<evidence type="ECO:0000259" key="8">
    <source>
        <dbReference type="Pfam" id="PF06738"/>
    </source>
</evidence>
<feature type="transmembrane region" description="Helical" evidence="7">
    <location>
        <begin position="574"/>
        <end position="599"/>
    </location>
</feature>
<keyword evidence="3 7" id="KW-1133">Transmembrane helix</keyword>
<feature type="compositionally biased region" description="Low complexity" evidence="6">
    <location>
        <begin position="10"/>
        <end position="21"/>
    </location>
</feature>
<evidence type="ECO:0000256" key="7">
    <source>
        <dbReference type="SAM" id="Phobius"/>
    </source>
</evidence>
<dbReference type="PANTHER" id="PTHR31082:SF4">
    <property type="entry name" value="PHEROMONE-REGULATED MEMBRANE PROTEIN 10"/>
    <property type="match status" value="1"/>
</dbReference>
<accession>A0AAD6X7Y1</accession>
<reference evidence="10" key="1">
    <citation type="submission" date="2023-03" db="EMBL/GenBank/DDBJ databases">
        <title>Massive genome expansion in bonnet fungi (Mycena s.s.) driven by repeated elements and novel gene families across ecological guilds.</title>
        <authorList>
            <consortium name="Lawrence Berkeley National Laboratory"/>
            <person name="Harder C.B."/>
            <person name="Miyauchi S."/>
            <person name="Viragh M."/>
            <person name="Kuo A."/>
            <person name="Thoen E."/>
            <person name="Andreopoulos B."/>
            <person name="Lu D."/>
            <person name="Skrede I."/>
            <person name="Drula E."/>
            <person name="Henrissat B."/>
            <person name="Morin E."/>
            <person name="Kohler A."/>
            <person name="Barry K."/>
            <person name="LaButti K."/>
            <person name="Morin E."/>
            <person name="Salamov A."/>
            <person name="Lipzen A."/>
            <person name="Mereny Z."/>
            <person name="Hegedus B."/>
            <person name="Baldrian P."/>
            <person name="Stursova M."/>
            <person name="Weitz H."/>
            <person name="Taylor A."/>
            <person name="Grigoriev I.V."/>
            <person name="Nagy L.G."/>
            <person name="Martin F."/>
            <person name="Kauserud H."/>
        </authorList>
    </citation>
    <scope>NUCLEOTIDE SEQUENCE</scope>
    <source>
        <strain evidence="10">CBHHK200</strain>
    </source>
</reference>
<feature type="domain" description="Threonine/serine exporter-like N-terminal" evidence="8">
    <location>
        <begin position="128"/>
        <end position="360"/>
    </location>
</feature>
<comment type="similarity">
    <text evidence="5">Belongs to the ThrE exporter (TC 2.A.79) family.</text>
</comment>
<evidence type="ECO:0000256" key="6">
    <source>
        <dbReference type="SAM" id="MobiDB-lite"/>
    </source>
</evidence>
<gene>
    <name evidence="10" type="ORF">C8F04DRAFT_1075813</name>
</gene>
<dbReference type="InterPro" id="IPR024528">
    <property type="entry name" value="ThrE_2"/>
</dbReference>
<dbReference type="PANTHER" id="PTHR31082">
    <property type="entry name" value="PHEROMONE-REGULATED MEMBRANE PROTEIN 10"/>
    <property type="match status" value="1"/>
</dbReference>
<feature type="transmembrane region" description="Helical" evidence="7">
    <location>
        <begin position="535"/>
        <end position="554"/>
    </location>
</feature>
<keyword evidence="2 7" id="KW-0812">Transmembrane</keyword>
<feature type="domain" description="Threonine/Serine exporter ThrE" evidence="9">
    <location>
        <begin position="480"/>
        <end position="594"/>
    </location>
</feature>
<proteinExistence type="inferred from homology"/>
<dbReference type="Proteomes" id="UP001218188">
    <property type="component" value="Unassembled WGS sequence"/>
</dbReference>
<feature type="transmembrane region" description="Helical" evidence="7">
    <location>
        <begin position="231"/>
        <end position="254"/>
    </location>
</feature>
<dbReference type="Pfam" id="PF06738">
    <property type="entry name" value="ThrE"/>
    <property type="match status" value="1"/>
</dbReference>
<organism evidence="10 11">
    <name type="scientific">Mycena alexandri</name>
    <dbReference type="NCBI Taxonomy" id="1745969"/>
    <lineage>
        <taxon>Eukaryota</taxon>
        <taxon>Fungi</taxon>
        <taxon>Dikarya</taxon>
        <taxon>Basidiomycota</taxon>
        <taxon>Agaricomycotina</taxon>
        <taxon>Agaricomycetes</taxon>
        <taxon>Agaricomycetidae</taxon>
        <taxon>Agaricales</taxon>
        <taxon>Marasmiineae</taxon>
        <taxon>Mycenaceae</taxon>
        <taxon>Mycena</taxon>
    </lineage>
</organism>
<protein>
    <recommendedName>
        <fullName evidence="12">Pheromone-regulated membrane protein</fullName>
    </recommendedName>
</protein>
<evidence type="ECO:0000313" key="10">
    <source>
        <dbReference type="EMBL" id="KAJ7042413.1"/>
    </source>
</evidence>
<evidence type="ECO:0008006" key="12">
    <source>
        <dbReference type="Google" id="ProtNLM"/>
    </source>
</evidence>
<evidence type="ECO:0000256" key="4">
    <source>
        <dbReference type="ARBA" id="ARBA00023136"/>
    </source>
</evidence>
<name>A0AAD6X7Y1_9AGAR</name>
<keyword evidence="4 7" id="KW-0472">Membrane</keyword>
<dbReference type="EMBL" id="JARJCM010000012">
    <property type="protein sequence ID" value="KAJ7042413.1"/>
    <property type="molecule type" value="Genomic_DNA"/>
</dbReference>
<dbReference type="InterPro" id="IPR051361">
    <property type="entry name" value="ThrE/Ser_Exporter"/>
</dbReference>
<dbReference type="Pfam" id="PF12821">
    <property type="entry name" value="ThrE_2"/>
    <property type="match status" value="1"/>
</dbReference>
<feature type="transmembrane region" description="Helical" evidence="7">
    <location>
        <begin position="313"/>
        <end position="329"/>
    </location>
</feature>
<dbReference type="GO" id="GO:0022857">
    <property type="term" value="F:transmembrane transporter activity"/>
    <property type="evidence" value="ECO:0007669"/>
    <property type="project" value="InterPro"/>
</dbReference>
<evidence type="ECO:0000256" key="5">
    <source>
        <dbReference type="ARBA" id="ARBA00034125"/>
    </source>
</evidence>
<evidence type="ECO:0000256" key="2">
    <source>
        <dbReference type="ARBA" id="ARBA00022692"/>
    </source>
</evidence>
<evidence type="ECO:0000256" key="1">
    <source>
        <dbReference type="ARBA" id="ARBA00004141"/>
    </source>
</evidence>
<feature type="region of interest" description="Disordered" evidence="6">
    <location>
        <begin position="1"/>
        <end position="41"/>
    </location>
</feature>
<dbReference type="InterPro" id="IPR010619">
    <property type="entry name" value="ThrE-like_N"/>
</dbReference>
<evidence type="ECO:0000259" key="9">
    <source>
        <dbReference type="Pfam" id="PF12821"/>
    </source>
</evidence>